<dbReference type="Gene3D" id="2.60.40.10">
    <property type="entry name" value="Immunoglobulins"/>
    <property type="match status" value="2"/>
</dbReference>
<dbReference type="SUPFAM" id="SSF49303">
    <property type="entry name" value="beta-Galactosidase/glucuronidase domain"/>
    <property type="match status" value="2"/>
</dbReference>
<feature type="domain" description="Glycoside hydrolase family 2 immunoglobulin-like beta-sandwich" evidence="13">
    <location>
        <begin position="187"/>
        <end position="286"/>
    </location>
</feature>
<feature type="domain" description="Mannosidase Ig/CBM-like" evidence="15">
    <location>
        <begin position="658"/>
        <end position="741"/>
    </location>
</feature>
<dbReference type="Pfam" id="PF17786">
    <property type="entry name" value="Mannosidase_ig"/>
    <property type="match status" value="1"/>
</dbReference>
<dbReference type="InterPro" id="IPR017853">
    <property type="entry name" value="GH"/>
</dbReference>
<dbReference type="Pfam" id="PF17753">
    <property type="entry name" value="Ig_mannosidase"/>
    <property type="match status" value="1"/>
</dbReference>
<evidence type="ECO:0000313" key="17">
    <source>
        <dbReference type="EMBL" id="MBC8573171.1"/>
    </source>
</evidence>
<dbReference type="InterPro" id="IPR008979">
    <property type="entry name" value="Galactose-bd-like_sf"/>
</dbReference>
<evidence type="ECO:0000256" key="2">
    <source>
        <dbReference type="ARBA" id="ARBA00004613"/>
    </source>
</evidence>
<keyword evidence="6" id="KW-0964">Secreted</keyword>
<evidence type="ECO:0000256" key="5">
    <source>
        <dbReference type="ARBA" id="ARBA00012754"/>
    </source>
</evidence>
<comment type="catalytic activity">
    <reaction evidence="1">
        <text>Hydrolysis of terminal, non-reducing beta-D-mannose residues in beta-D-mannosides.</text>
        <dbReference type="EC" id="3.2.1.25"/>
    </reaction>
</comment>
<evidence type="ECO:0000313" key="18">
    <source>
        <dbReference type="Proteomes" id="UP000657421"/>
    </source>
</evidence>
<evidence type="ECO:0000256" key="11">
    <source>
        <dbReference type="ARBA" id="ARBA00041069"/>
    </source>
</evidence>
<dbReference type="Gene3D" id="3.20.20.80">
    <property type="entry name" value="Glycosidases"/>
    <property type="match status" value="1"/>
</dbReference>
<evidence type="ECO:0000256" key="6">
    <source>
        <dbReference type="ARBA" id="ARBA00022525"/>
    </source>
</evidence>
<dbReference type="SUPFAM" id="SSF49785">
    <property type="entry name" value="Galactose-binding domain-like"/>
    <property type="match status" value="1"/>
</dbReference>
<dbReference type="GO" id="GO:0016787">
    <property type="term" value="F:hydrolase activity"/>
    <property type="evidence" value="ECO:0007669"/>
    <property type="project" value="UniProtKB-KW"/>
</dbReference>
<feature type="domain" description="Beta-mannosidase-like galactose-binding" evidence="16">
    <location>
        <begin position="10"/>
        <end position="177"/>
    </location>
</feature>
<evidence type="ECO:0000259" key="13">
    <source>
        <dbReference type="Pfam" id="PF00703"/>
    </source>
</evidence>
<dbReference type="PANTHER" id="PTHR43730:SF1">
    <property type="entry name" value="BETA-MANNOSIDASE"/>
    <property type="match status" value="1"/>
</dbReference>
<reference evidence="17 18" key="1">
    <citation type="submission" date="2020-08" db="EMBL/GenBank/DDBJ databases">
        <title>Genome public.</title>
        <authorList>
            <person name="Liu C."/>
            <person name="Sun Q."/>
        </authorList>
    </citation>
    <scope>NUCLEOTIDE SEQUENCE [LARGE SCALE GENOMIC DNA]</scope>
    <source>
        <strain evidence="17 18">NSJ-46</strain>
    </source>
</reference>
<dbReference type="InterPro" id="IPR054593">
    <property type="entry name" value="Beta-mannosidase-like_N2"/>
</dbReference>
<feature type="domain" description="Beta-mannosidase Ig-fold" evidence="14">
    <location>
        <begin position="745"/>
        <end position="811"/>
    </location>
</feature>
<evidence type="ECO:0000256" key="12">
    <source>
        <dbReference type="ARBA" id="ARBA00041614"/>
    </source>
</evidence>
<dbReference type="Pfam" id="PF22666">
    <property type="entry name" value="Glyco_hydro_2_N2"/>
    <property type="match status" value="1"/>
</dbReference>
<sequence length="813" mass="95185">MFAQKLNKNWSMRRVGDEEFWEAVVPGTVYTDLLRNEQMEDPFFKDNEDKALKLMDEDYEYHTVFDCEPEVMKAKHQILHFDGIDTIADLYLNSTKLGEVCNMHRIWEYDVTGMIHETGNELRVVFHSPTKYIAEAFQISQTHGSEDAMDGFVNIRKAHCMFGWDWGAHLPDAGLFRPVNLLGVEEARIDSVYITQEHLTDKVLLHLDVEIEELEKTGQDWQYHVKVTAPDGSVVADSRDPRTVTIEHPQLWWPNGYGEQNLYQVEVTLLRGEEELDVWSRRIGLRTMTMHREKDQWGESFNCRVNGVDIFAMGADYIPEDHLLGRVTPETTRKLLEKGIWANYNSVRVWGGGYYPEDWFYDLCDELGLVVWQDFMFACAVYDLTPEFEENIRAEFIDNVKRIRHHASLGLWCGNNEMEDFVAQHNEWVTKQTEVRDYILMYERIIPEILKEYDPNTFYWPSSPSSGGSFDDPQDPNRGDVHYWQVWHGNKPFTEYRKYYFRYLSEFGFQSFPTMKTIEKISDDPADYNIFSYIMEKHQRNGSANGKIMNYMQQTYRYPSEFTTVLYASQLLQADGIRYGVEHFRRNRGRCMGAIYWQFNDCWPVASWSSVDYCGRLKALHYYAKRFFAPLMLSCEEQGLMTAGKDLNRQYFDFEKSIRLNVANETRTDMDVTVRWALRKASAEIIKSGETEVHVPALTSVWLDKEEFPEANIYEEYISYEMEKDGEIISEGTVNFSYPKYFRYQDPQLTAKVIGDEIEITASAYAKSVEILNENEDLILSDNYFDMNAGTKRVKIEAGDPSVLRLRSVYDIH</sequence>
<evidence type="ECO:0000256" key="1">
    <source>
        <dbReference type="ARBA" id="ARBA00000829"/>
    </source>
</evidence>
<dbReference type="InterPro" id="IPR050887">
    <property type="entry name" value="Beta-mannosidase_GH2"/>
</dbReference>
<comment type="similarity">
    <text evidence="10">Belongs to the glycosyl hydrolase 2 family. Beta-mannosidase B subfamily.</text>
</comment>
<dbReference type="Proteomes" id="UP000657421">
    <property type="component" value="Unassembled WGS sequence"/>
</dbReference>
<dbReference type="InterPro" id="IPR041625">
    <property type="entry name" value="Beta-mannosidase_Ig"/>
</dbReference>
<dbReference type="EMBL" id="JACRSZ010000008">
    <property type="protein sequence ID" value="MBC8573171.1"/>
    <property type="molecule type" value="Genomic_DNA"/>
</dbReference>
<proteinExistence type="inferred from homology"/>
<keyword evidence="18" id="KW-1185">Reference proteome</keyword>
<evidence type="ECO:0000256" key="10">
    <source>
        <dbReference type="ARBA" id="ARBA00038429"/>
    </source>
</evidence>
<evidence type="ECO:0000256" key="9">
    <source>
        <dbReference type="ARBA" id="ARBA00023295"/>
    </source>
</evidence>
<dbReference type="InterPro" id="IPR036156">
    <property type="entry name" value="Beta-gal/glucu_dom_sf"/>
</dbReference>
<name>A0ABR7N9V0_9FIRM</name>
<gene>
    <name evidence="17" type="ORF">H8716_08760</name>
</gene>
<keyword evidence="8" id="KW-0325">Glycoprotein</keyword>
<organism evidence="17 18">
    <name type="scientific">Jingyaoa shaoxingensis</name>
    <dbReference type="NCBI Taxonomy" id="2763671"/>
    <lineage>
        <taxon>Bacteria</taxon>
        <taxon>Bacillati</taxon>
        <taxon>Bacillota</taxon>
        <taxon>Clostridia</taxon>
        <taxon>Lachnospirales</taxon>
        <taxon>Lachnospiraceae</taxon>
        <taxon>Jingyaoa</taxon>
    </lineage>
</organism>
<comment type="pathway">
    <text evidence="3">Glycan metabolism; N-glycan degradation.</text>
</comment>
<accession>A0ABR7N9V0</accession>
<evidence type="ECO:0000256" key="4">
    <source>
        <dbReference type="ARBA" id="ARBA00011738"/>
    </source>
</evidence>
<dbReference type="InterPro" id="IPR013783">
    <property type="entry name" value="Ig-like_fold"/>
</dbReference>
<dbReference type="EC" id="3.2.1.25" evidence="5"/>
<keyword evidence="7 17" id="KW-0378">Hydrolase</keyword>
<protein>
    <recommendedName>
        <fullName evidence="11">Beta-mannosidase B</fullName>
        <ecNumber evidence="5">3.2.1.25</ecNumber>
    </recommendedName>
    <alternativeName>
        <fullName evidence="12">Mannanase B</fullName>
    </alternativeName>
</protein>
<evidence type="ECO:0000256" key="3">
    <source>
        <dbReference type="ARBA" id="ARBA00004740"/>
    </source>
</evidence>
<comment type="subunit">
    <text evidence="4">Homodimer.</text>
</comment>
<comment type="caution">
    <text evidence="17">The sequence shown here is derived from an EMBL/GenBank/DDBJ whole genome shotgun (WGS) entry which is preliminary data.</text>
</comment>
<evidence type="ECO:0000259" key="16">
    <source>
        <dbReference type="Pfam" id="PF22666"/>
    </source>
</evidence>
<comment type="subcellular location">
    <subcellularLocation>
        <location evidence="2">Secreted</location>
    </subcellularLocation>
</comment>
<dbReference type="PANTHER" id="PTHR43730">
    <property type="entry name" value="BETA-MANNOSIDASE"/>
    <property type="match status" value="1"/>
</dbReference>
<dbReference type="RefSeq" id="WP_249308206.1">
    <property type="nucleotide sequence ID" value="NZ_JACRSZ010000008.1"/>
</dbReference>
<evidence type="ECO:0000259" key="14">
    <source>
        <dbReference type="Pfam" id="PF17753"/>
    </source>
</evidence>
<dbReference type="InterPro" id="IPR041447">
    <property type="entry name" value="Mannosidase_ig"/>
</dbReference>
<dbReference type="InterPro" id="IPR006102">
    <property type="entry name" value="Ig-like_GH2"/>
</dbReference>
<dbReference type="Pfam" id="PF00703">
    <property type="entry name" value="Glyco_hydro_2"/>
    <property type="match status" value="1"/>
</dbReference>
<evidence type="ECO:0000259" key="15">
    <source>
        <dbReference type="Pfam" id="PF17786"/>
    </source>
</evidence>
<keyword evidence="9" id="KW-0326">Glycosidase</keyword>
<dbReference type="SUPFAM" id="SSF51445">
    <property type="entry name" value="(Trans)glycosidases"/>
    <property type="match status" value="1"/>
</dbReference>
<evidence type="ECO:0000256" key="7">
    <source>
        <dbReference type="ARBA" id="ARBA00022801"/>
    </source>
</evidence>
<evidence type="ECO:0000256" key="8">
    <source>
        <dbReference type="ARBA" id="ARBA00023180"/>
    </source>
</evidence>
<dbReference type="Gene3D" id="2.60.120.260">
    <property type="entry name" value="Galactose-binding domain-like"/>
    <property type="match status" value="1"/>
</dbReference>